<dbReference type="Pfam" id="PF00589">
    <property type="entry name" value="Phage_integrase"/>
    <property type="match status" value="1"/>
</dbReference>
<dbReference type="GO" id="GO:0003677">
    <property type="term" value="F:DNA binding"/>
    <property type="evidence" value="ECO:0007669"/>
    <property type="project" value="InterPro"/>
</dbReference>
<dbReference type="EMBL" id="RQHW01000079">
    <property type="protein sequence ID" value="TGN17119.1"/>
    <property type="molecule type" value="Genomic_DNA"/>
</dbReference>
<feature type="domain" description="Tyr recombinase" evidence="2">
    <location>
        <begin position="25"/>
        <end position="204"/>
    </location>
</feature>
<dbReference type="RefSeq" id="WP_135762026.1">
    <property type="nucleotide sequence ID" value="NZ_RQHW01000079.1"/>
</dbReference>
<dbReference type="InterPro" id="IPR013762">
    <property type="entry name" value="Integrase-like_cat_sf"/>
</dbReference>
<evidence type="ECO:0000259" key="2">
    <source>
        <dbReference type="PROSITE" id="PS51898"/>
    </source>
</evidence>
<keyword evidence="1" id="KW-0233">DNA recombination</keyword>
<dbReference type="Gene3D" id="1.10.443.10">
    <property type="entry name" value="Intergrase catalytic core"/>
    <property type="match status" value="1"/>
</dbReference>
<comment type="caution">
    <text evidence="3">The sequence shown here is derived from an EMBL/GenBank/DDBJ whole genome shotgun (WGS) entry which is preliminary data.</text>
</comment>
<protein>
    <submittedName>
        <fullName evidence="3">Site-specific integrase</fullName>
    </submittedName>
</protein>
<dbReference type="InterPro" id="IPR011010">
    <property type="entry name" value="DNA_brk_join_enz"/>
</dbReference>
<dbReference type="AlphaFoldDB" id="A0A4R9LWC3"/>
<evidence type="ECO:0000256" key="1">
    <source>
        <dbReference type="ARBA" id="ARBA00023172"/>
    </source>
</evidence>
<dbReference type="PROSITE" id="PS51898">
    <property type="entry name" value="TYR_RECOMBINASE"/>
    <property type="match status" value="1"/>
</dbReference>
<evidence type="ECO:0000313" key="4">
    <source>
        <dbReference type="Proteomes" id="UP000298058"/>
    </source>
</evidence>
<accession>A0A4R9LWC3</accession>
<dbReference type="InterPro" id="IPR002104">
    <property type="entry name" value="Integrase_catalytic"/>
</dbReference>
<gene>
    <name evidence="3" type="ORF">EHS15_18255</name>
</gene>
<dbReference type="OrthoDB" id="336836at2"/>
<dbReference type="SUPFAM" id="SSF56349">
    <property type="entry name" value="DNA breaking-rejoining enzymes"/>
    <property type="match status" value="1"/>
</dbReference>
<proteinExistence type="predicted"/>
<sequence length="204" mass="24290">MRNQNSLNNTFPLLPLDLIVDLSHFETCLFTQSDLRKLFFYFRNKNHIHYLILKFLFSTGISVPELLMCKIHNFDYESTSMCIPERNRLQKRNITLANEFSKELYRYSYEENPDRSLFPGKDGAREKRSVQYILKKASLLLQKEVNVPLIRDAIALYFWDQGFPLREIQTFLGHRSSKSTKQRLILYQNSQKHEFFDDFKCKAA</sequence>
<dbReference type="GO" id="GO:0006310">
    <property type="term" value="P:DNA recombination"/>
    <property type="evidence" value="ECO:0007669"/>
    <property type="project" value="UniProtKB-KW"/>
</dbReference>
<evidence type="ECO:0000313" key="3">
    <source>
        <dbReference type="EMBL" id="TGN17119.1"/>
    </source>
</evidence>
<name>A0A4R9LWC3_9LEPT</name>
<dbReference type="Proteomes" id="UP000298058">
    <property type="component" value="Unassembled WGS sequence"/>
</dbReference>
<reference evidence="3" key="1">
    <citation type="journal article" date="2019" name="PLoS Negl. Trop. Dis.">
        <title>Revisiting the worldwide diversity of Leptospira species in the environment.</title>
        <authorList>
            <person name="Vincent A.T."/>
            <person name="Schiettekatte O."/>
            <person name="Bourhy P."/>
            <person name="Veyrier F.J."/>
            <person name="Picardeau M."/>
        </authorList>
    </citation>
    <scope>NUCLEOTIDE SEQUENCE [LARGE SCALE GENOMIC DNA]</scope>
    <source>
        <strain evidence="3">201300427</strain>
    </source>
</reference>
<dbReference type="GO" id="GO:0015074">
    <property type="term" value="P:DNA integration"/>
    <property type="evidence" value="ECO:0007669"/>
    <property type="project" value="InterPro"/>
</dbReference>
<organism evidence="3 4">
    <name type="scientific">Leptospira idonii</name>
    <dbReference type="NCBI Taxonomy" id="1193500"/>
    <lineage>
        <taxon>Bacteria</taxon>
        <taxon>Pseudomonadati</taxon>
        <taxon>Spirochaetota</taxon>
        <taxon>Spirochaetia</taxon>
        <taxon>Leptospirales</taxon>
        <taxon>Leptospiraceae</taxon>
        <taxon>Leptospira</taxon>
    </lineage>
</organism>
<keyword evidence="4" id="KW-1185">Reference proteome</keyword>